<dbReference type="EMBL" id="GL377623">
    <property type="protein sequence ID" value="EFJ15429.1"/>
    <property type="molecule type" value="Genomic_DNA"/>
</dbReference>
<dbReference type="FunFam" id="1.25.40.10:FF:000158">
    <property type="entry name" value="pentatricopeptide repeat-containing protein At2g33680"/>
    <property type="match status" value="1"/>
</dbReference>
<dbReference type="PANTHER" id="PTHR47926:SF533">
    <property type="entry name" value="DYW DOMAIN-CONTAINING PROTEIN"/>
    <property type="match status" value="1"/>
</dbReference>
<proteinExistence type="predicted"/>
<dbReference type="GO" id="GO:0003723">
    <property type="term" value="F:RNA binding"/>
    <property type="evidence" value="ECO:0007669"/>
    <property type="project" value="InterPro"/>
</dbReference>
<evidence type="ECO:0008006" key="5">
    <source>
        <dbReference type="Google" id="ProtNLM"/>
    </source>
</evidence>
<evidence type="ECO:0000256" key="1">
    <source>
        <dbReference type="ARBA" id="ARBA00022737"/>
    </source>
</evidence>
<evidence type="ECO:0000256" key="2">
    <source>
        <dbReference type="PROSITE-ProRule" id="PRU00708"/>
    </source>
</evidence>
<feature type="repeat" description="PPR" evidence="2">
    <location>
        <begin position="151"/>
        <end position="185"/>
    </location>
</feature>
<evidence type="ECO:0000313" key="3">
    <source>
        <dbReference type="EMBL" id="EFJ15429.1"/>
    </source>
</evidence>
<dbReference type="Gene3D" id="1.25.40.10">
    <property type="entry name" value="Tetratricopeptide repeat domain"/>
    <property type="match status" value="3"/>
</dbReference>
<dbReference type="PROSITE" id="PS51375">
    <property type="entry name" value="PPR"/>
    <property type="match status" value="2"/>
</dbReference>
<dbReference type="eggNOG" id="KOG4197">
    <property type="taxonomic scope" value="Eukaryota"/>
</dbReference>
<organism evidence="4">
    <name type="scientific">Selaginella moellendorffii</name>
    <name type="common">Spikemoss</name>
    <dbReference type="NCBI Taxonomy" id="88036"/>
    <lineage>
        <taxon>Eukaryota</taxon>
        <taxon>Viridiplantae</taxon>
        <taxon>Streptophyta</taxon>
        <taxon>Embryophyta</taxon>
        <taxon>Tracheophyta</taxon>
        <taxon>Lycopodiopsida</taxon>
        <taxon>Selaginellales</taxon>
        <taxon>Selaginellaceae</taxon>
        <taxon>Selaginella</taxon>
    </lineage>
</organism>
<dbReference type="InterPro" id="IPR011990">
    <property type="entry name" value="TPR-like_helical_dom_sf"/>
</dbReference>
<dbReference type="InterPro" id="IPR046960">
    <property type="entry name" value="PPR_At4g14850-like_plant"/>
</dbReference>
<sequence length="368" mass="41117">MLNVYNQNGRLKEAKLLFDRAPMPDTVSWNSMITAYAQNGYFEDARLMFDGMRGRDLITWNLMITAFVRYLQFDLARKFFDRMPKRNEVAWNCLISTFAEAPGLRLEDSKALFDVMPSQNSLSWTRIFNAYAQAGHILGASAVFERMPLHDAVSSTAMITAFAQNGMDAQARRIFLAMEERDLIACNVMILLYARAGHLDQAKEMFDSTQGKAAGTWNALAKSFLQNAGKALFLFRMMNLVGVAPDRIAFATILAWCSHSGLVNEALTQFVSMRADFGLTPTREHYCCVVDILARSGQLDSAEEVTDKMPFAAHGATWGSLLAASTFYENDDLAARAAEKIVEFRPECGSPYVLVANLHAAGKRQDYI</sequence>
<dbReference type="KEGG" id="smo:SELMODRAFT_118241"/>
<gene>
    <name evidence="3" type="ORF">SELMODRAFT_118241</name>
</gene>
<dbReference type="GO" id="GO:0048731">
    <property type="term" value="P:system development"/>
    <property type="evidence" value="ECO:0007669"/>
    <property type="project" value="UniProtKB-ARBA"/>
</dbReference>
<protein>
    <recommendedName>
        <fullName evidence="5">Pentacotripeptide-repeat region of PRORP domain-containing protein</fullName>
    </recommendedName>
</protein>
<dbReference type="STRING" id="88036.D8SJC7"/>
<dbReference type="HOGENOM" id="CLU_002706_0_0_1"/>
<dbReference type="Proteomes" id="UP000001514">
    <property type="component" value="Unassembled WGS sequence"/>
</dbReference>
<dbReference type="InParanoid" id="D8SJC7"/>
<dbReference type="AlphaFoldDB" id="D8SJC7"/>
<keyword evidence="1" id="KW-0677">Repeat</keyword>
<accession>D8SJC7</accession>
<reference evidence="3 4" key="1">
    <citation type="journal article" date="2011" name="Science">
        <title>The Selaginella genome identifies genetic changes associated with the evolution of vascular plants.</title>
        <authorList>
            <person name="Banks J.A."/>
            <person name="Nishiyama T."/>
            <person name="Hasebe M."/>
            <person name="Bowman J.L."/>
            <person name="Gribskov M."/>
            <person name="dePamphilis C."/>
            <person name="Albert V.A."/>
            <person name="Aono N."/>
            <person name="Aoyama T."/>
            <person name="Ambrose B.A."/>
            <person name="Ashton N.W."/>
            <person name="Axtell M.J."/>
            <person name="Barker E."/>
            <person name="Barker M.S."/>
            <person name="Bennetzen J.L."/>
            <person name="Bonawitz N.D."/>
            <person name="Chapple C."/>
            <person name="Cheng C."/>
            <person name="Correa L.G."/>
            <person name="Dacre M."/>
            <person name="DeBarry J."/>
            <person name="Dreyer I."/>
            <person name="Elias M."/>
            <person name="Engstrom E.M."/>
            <person name="Estelle M."/>
            <person name="Feng L."/>
            <person name="Finet C."/>
            <person name="Floyd S.K."/>
            <person name="Frommer W.B."/>
            <person name="Fujita T."/>
            <person name="Gramzow L."/>
            <person name="Gutensohn M."/>
            <person name="Harholt J."/>
            <person name="Hattori M."/>
            <person name="Heyl A."/>
            <person name="Hirai T."/>
            <person name="Hiwatashi Y."/>
            <person name="Ishikawa M."/>
            <person name="Iwata M."/>
            <person name="Karol K.G."/>
            <person name="Koehler B."/>
            <person name="Kolukisaoglu U."/>
            <person name="Kubo M."/>
            <person name="Kurata T."/>
            <person name="Lalonde S."/>
            <person name="Li K."/>
            <person name="Li Y."/>
            <person name="Litt A."/>
            <person name="Lyons E."/>
            <person name="Manning G."/>
            <person name="Maruyama T."/>
            <person name="Michael T.P."/>
            <person name="Mikami K."/>
            <person name="Miyazaki S."/>
            <person name="Morinaga S."/>
            <person name="Murata T."/>
            <person name="Mueller-Roeber B."/>
            <person name="Nelson D.R."/>
            <person name="Obara M."/>
            <person name="Oguri Y."/>
            <person name="Olmstead R.G."/>
            <person name="Onodera N."/>
            <person name="Petersen B.L."/>
            <person name="Pils B."/>
            <person name="Prigge M."/>
            <person name="Rensing S.A."/>
            <person name="Riano-Pachon D.M."/>
            <person name="Roberts A.W."/>
            <person name="Sato Y."/>
            <person name="Scheller H.V."/>
            <person name="Schulz B."/>
            <person name="Schulz C."/>
            <person name="Shakirov E.V."/>
            <person name="Shibagaki N."/>
            <person name="Shinohara N."/>
            <person name="Shippen D.E."/>
            <person name="Soerensen I."/>
            <person name="Sotooka R."/>
            <person name="Sugimoto N."/>
            <person name="Sugita M."/>
            <person name="Sumikawa N."/>
            <person name="Tanurdzic M."/>
            <person name="Theissen G."/>
            <person name="Ulvskov P."/>
            <person name="Wakazuki S."/>
            <person name="Weng J.K."/>
            <person name="Willats W.W."/>
            <person name="Wipf D."/>
            <person name="Wolf P.G."/>
            <person name="Yang L."/>
            <person name="Zimmer A.D."/>
            <person name="Zhu Q."/>
            <person name="Mitros T."/>
            <person name="Hellsten U."/>
            <person name="Loque D."/>
            <person name="Otillar R."/>
            <person name="Salamov A."/>
            <person name="Schmutz J."/>
            <person name="Shapiro H."/>
            <person name="Lindquist E."/>
            <person name="Lucas S."/>
            <person name="Rokhsar D."/>
            <person name="Grigoriev I.V."/>
        </authorList>
    </citation>
    <scope>NUCLEOTIDE SEQUENCE [LARGE SCALE GENOMIC DNA]</scope>
</reference>
<name>D8SJC7_SELML</name>
<dbReference type="PANTHER" id="PTHR47926">
    <property type="entry name" value="PENTATRICOPEPTIDE REPEAT-CONTAINING PROTEIN"/>
    <property type="match status" value="1"/>
</dbReference>
<evidence type="ECO:0000313" key="4">
    <source>
        <dbReference type="Proteomes" id="UP000001514"/>
    </source>
</evidence>
<dbReference type="GO" id="GO:0009451">
    <property type="term" value="P:RNA modification"/>
    <property type="evidence" value="ECO:0007669"/>
    <property type="project" value="InterPro"/>
</dbReference>
<feature type="repeat" description="PPR" evidence="2">
    <location>
        <begin position="25"/>
        <end position="59"/>
    </location>
</feature>
<keyword evidence="4" id="KW-1185">Reference proteome</keyword>
<dbReference type="InterPro" id="IPR002885">
    <property type="entry name" value="PPR_rpt"/>
</dbReference>
<dbReference type="NCBIfam" id="TIGR00756">
    <property type="entry name" value="PPR"/>
    <property type="match status" value="2"/>
</dbReference>
<dbReference type="Gramene" id="EFJ15429">
    <property type="protein sequence ID" value="EFJ15429"/>
    <property type="gene ID" value="SELMODRAFT_118241"/>
</dbReference>
<dbReference type="Pfam" id="PF01535">
    <property type="entry name" value="PPR"/>
    <property type="match status" value="7"/>
</dbReference>